<dbReference type="SUPFAM" id="SSF56672">
    <property type="entry name" value="DNA/RNA polymerases"/>
    <property type="match status" value="1"/>
</dbReference>
<dbReference type="Pfam" id="PF00680">
    <property type="entry name" value="RdRP_1"/>
    <property type="match status" value="1"/>
</dbReference>
<evidence type="ECO:0000256" key="2">
    <source>
        <dbReference type="ARBA" id="ARBA00022679"/>
    </source>
</evidence>
<evidence type="ECO:0000313" key="6">
    <source>
        <dbReference type="EMBL" id="BAJ53290.1"/>
    </source>
</evidence>
<dbReference type="InterPro" id="IPR043502">
    <property type="entry name" value="DNA/RNA_pol_sf"/>
</dbReference>
<name>E5RMS3_HPBV</name>
<keyword evidence="3" id="KW-0548">Nucleotidyltransferase</keyword>
<sequence>VNFQIYNILLKGGFLMPKKLETSFGNFFKLPNPGLRAYFQHVESGQPDEYRTPFYKGRSVQSLLKEWNSHLEKIQDKFPELYQFEEDLGKKVGPMSVMFPLKERLPDIDSYYDSILLESKPISPDAIRSAQKEWADIAGIRTRGQRKTVELMKKSTNSGSPYFTKRSKVVDKTVPCYVTYNVVANREGLEATHMTQHLRGNTWDCCAVLGWRGQEGGPSKEDVKQRVVWMFPFAVNIAELQLYQPLIEAMQHSSIPKVPAWVSMESVDCAITRMFDTKAPNDLVICTDFSKFDQHFNKDLQDCAAECISYLFKGDKGLATWLRDVFPIKYHIPLAYDWGKIRTGAHGMGSGSGGTNADETLAHRCLQHEAAISSGKVLNPNSQCLGDDGVLTYPGISVEDVMQAYTSHGLEMNESKQYASTHDCVYLRRWHDQSYRVDGVCVGVYSTNRALGRLCEQERYYDPESWGPKMVALRQLSILENCKYHPLKEEFADWCMKGDKYRLGLDIPGFLDNIEREAQKATEYMPDFLGYTKSLQADGNPRTTGISNWWIVNYLKSKA</sequence>
<feature type="domain" description="RNA-directed RNA polymerase C-terminal" evidence="5">
    <location>
        <begin position="149"/>
        <end position="429"/>
    </location>
</feature>
<dbReference type="GO" id="GO:0003968">
    <property type="term" value="F:RNA-directed RNA polymerase activity"/>
    <property type="evidence" value="ECO:0007669"/>
    <property type="project" value="UniProtKB-KW"/>
</dbReference>
<protein>
    <submittedName>
        <fullName evidence="6">RNA dependent RNA polymerase</fullName>
    </submittedName>
</protein>
<evidence type="ECO:0000256" key="3">
    <source>
        <dbReference type="ARBA" id="ARBA00022695"/>
    </source>
</evidence>
<dbReference type="InterPro" id="IPR001205">
    <property type="entry name" value="RNA-dir_pol_C"/>
</dbReference>
<feature type="non-terminal residue" evidence="6">
    <location>
        <position position="559"/>
    </location>
</feature>
<dbReference type="CDD" id="cd23185">
    <property type="entry name" value="dsRNAv_Picobirnaviridae_RdRp"/>
    <property type="match status" value="1"/>
</dbReference>
<feature type="non-terminal residue" evidence="6">
    <location>
        <position position="1"/>
    </location>
</feature>
<proteinExistence type="predicted"/>
<gene>
    <name evidence="6" type="primary">RdRp</name>
</gene>
<keyword evidence="2" id="KW-0808">Transferase</keyword>
<dbReference type="GO" id="GO:0003723">
    <property type="term" value="F:RNA binding"/>
    <property type="evidence" value="ECO:0007669"/>
    <property type="project" value="InterPro"/>
</dbReference>
<keyword evidence="1" id="KW-0696">RNA-directed RNA polymerase</keyword>
<evidence type="ECO:0000259" key="5">
    <source>
        <dbReference type="Pfam" id="PF00680"/>
    </source>
</evidence>
<dbReference type="GO" id="GO:0006351">
    <property type="term" value="P:DNA-templated transcription"/>
    <property type="evidence" value="ECO:0007669"/>
    <property type="project" value="InterPro"/>
</dbReference>
<dbReference type="EMBL" id="AB517734">
    <property type="protein sequence ID" value="BAJ53290.1"/>
    <property type="molecule type" value="Genomic_RNA"/>
</dbReference>
<organismHost>
    <name type="scientific">Homo sapiens</name>
    <name type="common">Human</name>
    <dbReference type="NCBI Taxonomy" id="9606"/>
</organismHost>
<evidence type="ECO:0000256" key="1">
    <source>
        <dbReference type="ARBA" id="ARBA00022484"/>
    </source>
</evidence>
<keyword evidence="4" id="KW-0693">Viral RNA replication</keyword>
<organism evidence="6">
    <name type="scientific">Human picobirnavirus</name>
    <dbReference type="NCBI Taxonomy" id="145856"/>
    <lineage>
        <taxon>Viruses</taxon>
        <taxon>Riboviria</taxon>
        <taxon>Orthornavirae</taxon>
        <taxon>Pisuviricota</taxon>
        <taxon>Duplopiviricetes</taxon>
        <taxon>Durnavirales</taxon>
        <taxon>Picobirnaviridae</taxon>
        <taxon>Orthopicobirnavirus</taxon>
        <taxon>Orthopicobirnavirus hominis</taxon>
    </lineage>
</organism>
<reference evidence="6" key="1">
    <citation type="submission" date="2009-08" db="EMBL/GenBank/DDBJ databases">
        <title>Molecular characterization of segment 2 of genogroup 1 picobirnavirus from Kolkata, India.</title>
        <authorList>
            <person name="Ganesh B."/>
            <person name="Nagashima S."/>
            <person name="Kobayashi N."/>
            <person name="Krishnan T."/>
        </authorList>
    </citation>
    <scope>NUCLEOTIDE SEQUENCE</scope>
    <source>
        <strain evidence="6">GPBV6C4</strain>
    </source>
</reference>
<evidence type="ECO:0000256" key="4">
    <source>
        <dbReference type="ARBA" id="ARBA00022953"/>
    </source>
</evidence>
<accession>E5RMS3</accession>